<sequence length="134" mass="13928">MFSVEVRQEERGTVLVLRGELDFDSAVQLDEAGHRGPGAAASGPVVVDLAALTFCDSSGISALLRLYRDLSAQGRALRLAAVPPTVRRLFTLTGLDQIFTVHADVHEALAAAPAGPDTAPGAGAPAPQNRKESA</sequence>
<name>A0A2P2GH46_STREW</name>
<evidence type="ECO:0000256" key="3">
    <source>
        <dbReference type="SAM" id="MobiDB-lite"/>
    </source>
</evidence>
<evidence type="ECO:0000313" key="5">
    <source>
        <dbReference type="EMBL" id="KKZ70828.1"/>
    </source>
</evidence>
<dbReference type="EMBL" id="LAQS01000048">
    <property type="protein sequence ID" value="KKZ70828.1"/>
    <property type="molecule type" value="Genomic_DNA"/>
</dbReference>
<feature type="domain" description="STAS" evidence="4">
    <location>
        <begin position="2"/>
        <end position="112"/>
    </location>
</feature>
<accession>A0A2P2GH46</accession>
<dbReference type="Proteomes" id="UP000265325">
    <property type="component" value="Unassembled WGS sequence"/>
</dbReference>
<dbReference type="InterPro" id="IPR036513">
    <property type="entry name" value="STAS_dom_sf"/>
</dbReference>
<keyword evidence="6" id="KW-1185">Reference proteome</keyword>
<dbReference type="PANTHER" id="PTHR33495">
    <property type="entry name" value="ANTI-SIGMA FACTOR ANTAGONIST TM_1081-RELATED-RELATED"/>
    <property type="match status" value="1"/>
</dbReference>
<dbReference type="PROSITE" id="PS50801">
    <property type="entry name" value="STAS"/>
    <property type="match status" value="1"/>
</dbReference>
<evidence type="ECO:0000256" key="1">
    <source>
        <dbReference type="ARBA" id="ARBA00009013"/>
    </source>
</evidence>
<feature type="region of interest" description="Disordered" evidence="3">
    <location>
        <begin position="112"/>
        <end position="134"/>
    </location>
</feature>
<dbReference type="SUPFAM" id="SSF52091">
    <property type="entry name" value="SpoIIaa-like"/>
    <property type="match status" value="1"/>
</dbReference>
<dbReference type="Pfam" id="PF01740">
    <property type="entry name" value="STAS"/>
    <property type="match status" value="1"/>
</dbReference>
<dbReference type="GO" id="GO:0043856">
    <property type="term" value="F:anti-sigma factor antagonist activity"/>
    <property type="evidence" value="ECO:0007669"/>
    <property type="project" value="InterPro"/>
</dbReference>
<dbReference type="NCBIfam" id="TIGR00377">
    <property type="entry name" value="ant_ant_sig"/>
    <property type="match status" value="1"/>
</dbReference>
<dbReference type="CDD" id="cd07043">
    <property type="entry name" value="STAS_anti-anti-sigma_factors"/>
    <property type="match status" value="1"/>
</dbReference>
<feature type="compositionally biased region" description="Low complexity" evidence="3">
    <location>
        <begin position="112"/>
        <end position="127"/>
    </location>
</feature>
<evidence type="ECO:0000256" key="2">
    <source>
        <dbReference type="RuleBase" id="RU003749"/>
    </source>
</evidence>
<gene>
    <name evidence="5" type="ORF">VO63_26645</name>
</gene>
<comment type="similarity">
    <text evidence="1 2">Belongs to the anti-sigma-factor antagonist family.</text>
</comment>
<dbReference type="RefSeq" id="WP_046910546.1">
    <property type="nucleotide sequence ID" value="NZ_BAAAXG010000006.1"/>
</dbReference>
<protein>
    <recommendedName>
        <fullName evidence="2">Anti-sigma factor antagonist</fullName>
    </recommendedName>
</protein>
<reference evidence="5 6" key="1">
    <citation type="submission" date="2015-05" db="EMBL/GenBank/DDBJ databases">
        <title>Draft Genome assembly of Streptomyces showdoensis.</title>
        <authorList>
            <person name="Thapa K.K."/>
            <person name="Metsa-Ketela M."/>
        </authorList>
    </citation>
    <scope>NUCLEOTIDE SEQUENCE [LARGE SCALE GENOMIC DNA]</scope>
    <source>
        <strain evidence="5 6">ATCC 15227</strain>
    </source>
</reference>
<dbReference type="AlphaFoldDB" id="A0A2P2GH46"/>
<dbReference type="InterPro" id="IPR003658">
    <property type="entry name" value="Anti-sigma_ant"/>
</dbReference>
<dbReference type="InterPro" id="IPR002645">
    <property type="entry name" value="STAS_dom"/>
</dbReference>
<evidence type="ECO:0000313" key="6">
    <source>
        <dbReference type="Proteomes" id="UP000265325"/>
    </source>
</evidence>
<comment type="caution">
    <text evidence="5">The sequence shown here is derived from an EMBL/GenBank/DDBJ whole genome shotgun (WGS) entry which is preliminary data.</text>
</comment>
<evidence type="ECO:0000259" key="4">
    <source>
        <dbReference type="PROSITE" id="PS50801"/>
    </source>
</evidence>
<dbReference type="PANTHER" id="PTHR33495:SF2">
    <property type="entry name" value="ANTI-SIGMA FACTOR ANTAGONIST TM_1081-RELATED"/>
    <property type="match status" value="1"/>
</dbReference>
<proteinExistence type="inferred from homology"/>
<dbReference type="OrthoDB" id="4333062at2"/>
<organism evidence="5 6">
    <name type="scientific">Streptomyces showdoensis</name>
    <dbReference type="NCBI Taxonomy" id="68268"/>
    <lineage>
        <taxon>Bacteria</taxon>
        <taxon>Bacillati</taxon>
        <taxon>Actinomycetota</taxon>
        <taxon>Actinomycetes</taxon>
        <taxon>Kitasatosporales</taxon>
        <taxon>Streptomycetaceae</taxon>
        <taxon>Streptomyces</taxon>
    </lineage>
</organism>
<dbReference type="Gene3D" id="3.30.750.24">
    <property type="entry name" value="STAS domain"/>
    <property type="match status" value="1"/>
</dbReference>